<keyword evidence="7" id="KW-0963">Cytoplasm</keyword>
<gene>
    <name evidence="12" type="ORF">CALCODRAFT_437504</name>
</gene>
<evidence type="ECO:0000313" key="12">
    <source>
        <dbReference type="EMBL" id="KZT55193.1"/>
    </source>
</evidence>
<dbReference type="GO" id="GO:0005634">
    <property type="term" value="C:nucleus"/>
    <property type="evidence" value="ECO:0007669"/>
    <property type="project" value="UniProtKB-SubCell"/>
</dbReference>
<evidence type="ECO:0000256" key="7">
    <source>
        <dbReference type="ARBA" id="ARBA00022490"/>
    </source>
</evidence>
<dbReference type="Proteomes" id="UP000076842">
    <property type="component" value="Unassembled WGS sequence"/>
</dbReference>
<evidence type="ECO:0000259" key="11">
    <source>
        <dbReference type="Pfam" id="PF21974"/>
    </source>
</evidence>
<keyword evidence="8" id="KW-0694">RNA-binding</keyword>
<reference evidence="12 13" key="1">
    <citation type="journal article" date="2016" name="Mol. Biol. Evol.">
        <title>Comparative Genomics of Early-Diverging Mushroom-Forming Fungi Provides Insights into the Origins of Lignocellulose Decay Capabilities.</title>
        <authorList>
            <person name="Nagy L.G."/>
            <person name="Riley R."/>
            <person name="Tritt A."/>
            <person name="Adam C."/>
            <person name="Daum C."/>
            <person name="Floudas D."/>
            <person name="Sun H."/>
            <person name="Yadav J.S."/>
            <person name="Pangilinan J."/>
            <person name="Larsson K.H."/>
            <person name="Matsuura K."/>
            <person name="Barry K."/>
            <person name="Labutti K."/>
            <person name="Kuo R."/>
            <person name="Ohm R.A."/>
            <person name="Bhattacharya S.S."/>
            <person name="Shirouzu T."/>
            <person name="Yoshinaga Y."/>
            <person name="Martin F.M."/>
            <person name="Grigoriev I.V."/>
            <person name="Hibbett D.S."/>
        </authorList>
    </citation>
    <scope>NUCLEOTIDE SEQUENCE [LARGE SCALE GENOMIC DNA]</scope>
    <source>
        <strain evidence="12 13">HHB12733</strain>
    </source>
</reference>
<evidence type="ECO:0000256" key="1">
    <source>
        <dbReference type="ARBA" id="ARBA00003975"/>
    </source>
</evidence>
<keyword evidence="9" id="KW-0539">Nucleus</keyword>
<dbReference type="InParanoid" id="A0A165EN37"/>
<evidence type="ECO:0000256" key="6">
    <source>
        <dbReference type="ARBA" id="ARBA00022448"/>
    </source>
</evidence>
<evidence type="ECO:0000256" key="8">
    <source>
        <dbReference type="ARBA" id="ARBA00022884"/>
    </source>
</evidence>
<keyword evidence="13" id="KW-1185">Reference proteome</keyword>
<organism evidence="12 13">
    <name type="scientific">Calocera cornea HHB12733</name>
    <dbReference type="NCBI Taxonomy" id="1353952"/>
    <lineage>
        <taxon>Eukaryota</taxon>
        <taxon>Fungi</taxon>
        <taxon>Dikarya</taxon>
        <taxon>Basidiomycota</taxon>
        <taxon>Agaricomycotina</taxon>
        <taxon>Dacrymycetes</taxon>
        <taxon>Dacrymycetales</taxon>
        <taxon>Dacrymycetaceae</taxon>
        <taxon>Calocera</taxon>
    </lineage>
</organism>
<dbReference type="STRING" id="1353952.A0A165EN37"/>
<dbReference type="GO" id="GO:0061015">
    <property type="term" value="P:snRNA import into nucleus"/>
    <property type="evidence" value="ECO:0007669"/>
    <property type="project" value="InterPro"/>
</dbReference>
<evidence type="ECO:0000256" key="4">
    <source>
        <dbReference type="ARBA" id="ARBA00007540"/>
    </source>
</evidence>
<name>A0A165EN37_9BASI</name>
<evidence type="ECO:0000256" key="10">
    <source>
        <dbReference type="SAM" id="MobiDB-lite"/>
    </source>
</evidence>
<dbReference type="PANTHER" id="PTHR13403:SF6">
    <property type="entry name" value="SNURPORTIN-1"/>
    <property type="match status" value="1"/>
</dbReference>
<feature type="domain" description="Snurportin-1 m3G cap-binding" evidence="11">
    <location>
        <begin position="98"/>
        <end position="205"/>
    </location>
</feature>
<comment type="subcellular location">
    <subcellularLocation>
        <location evidence="3">Cytoplasm</location>
    </subcellularLocation>
    <subcellularLocation>
        <location evidence="2">Nucleus</location>
    </subcellularLocation>
</comment>
<dbReference type="SUPFAM" id="SSF56091">
    <property type="entry name" value="DNA ligase/mRNA capping enzyme, catalytic domain"/>
    <property type="match status" value="1"/>
</dbReference>
<evidence type="ECO:0000256" key="9">
    <source>
        <dbReference type="ARBA" id="ARBA00023242"/>
    </source>
</evidence>
<dbReference type="GO" id="GO:0003723">
    <property type="term" value="F:RNA binding"/>
    <property type="evidence" value="ECO:0007669"/>
    <property type="project" value="UniProtKB-KW"/>
</dbReference>
<dbReference type="GO" id="GO:0005737">
    <property type="term" value="C:cytoplasm"/>
    <property type="evidence" value="ECO:0007669"/>
    <property type="project" value="UniProtKB-SubCell"/>
</dbReference>
<dbReference type="Gene3D" id="3.30.470.30">
    <property type="entry name" value="DNA ligase/mRNA capping enzyme"/>
    <property type="match status" value="1"/>
</dbReference>
<proteinExistence type="inferred from homology"/>
<accession>A0A165EN37</accession>
<feature type="compositionally biased region" description="Basic residues" evidence="10">
    <location>
        <begin position="1"/>
        <end position="12"/>
    </location>
</feature>
<evidence type="ECO:0000256" key="5">
    <source>
        <dbReference type="ARBA" id="ARBA00016034"/>
    </source>
</evidence>
<evidence type="ECO:0000256" key="3">
    <source>
        <dbReference type="ARBA" id="ARBA00004496"/>
    </source>
</evidence>
<dbReference type="PANTHER" id="PTHR13403">
    <property type="entry name" value="SNURPORTIN1 RNUT1 PROTEIN RNA, U TRANSPORTER 1"/>
    <property type="match status" value="1"/>
</dbReference>
<evidence type="ECO:0000313" key="13">
    <source>
        <dbReference type="Proteomes" id="UP000076842"/>
    </source>
</evidence>
<dbReference type="InterPro" id="IPR047857">
    <property type="entry name" value="Snurportin1_C"/>
</dbReference>
<protein>
    <recommendedName>
        <fullName evidence="5">Snurportin-1</fullName>
    </recommendedName>
</protein>
<comment type="similarity">
    <text evidence="4">Belongs to the snurportin family.</text>
</comment>
<dbReference type="AlphaFoldDB" id="A0A165EN37"/>
<keyword evidence="6" id="KW-0813">Transport</keyword>
<dbReference type="InterPro" id="IPR017336">
    <property type="entry name" value="Snurportin-1"/>
</dbReference>
<dbReference type="Pfam" id="PF21974">
    <property type="entry name" value="SPN1_m3Gcap_bd"/>
    <property type="match status" value="1"/>
</dbReference>
<comment type="function">
    <text evidence="1">Functions as an U snRNP-specific nuclear import adapter. Involved in the trimethylguanosine (m3G)-cap-dependent nuclear import of U snRNPs. Binds specifically to the terminal m3G-cap U snRNAs.</text>
</comment>
<sequence>MNHKDPHNRRASFKLPPLARAGDAQEARRLAALEQQQKRREKVITLSRASSYFATLGTLTPDSDSAPPSPSSPLKWANKLMYAEVLELGGSGPRMEVDRENGWVAVGPVPVGKRCMAVTYALENGAVVTALHSRLSGHLFLRYPSHLPPDTILDCILDTKWHETGLLHILDVMRWRSQDLSTCEAEFRFWFLQSRIAELPLIPPPSAPPFKQPYVPMPVPFYLSPLTPAVLLMNVLPPAKVGRMIPLLAPLPSPGAVLDTMPTLCASDGLLLYLKAATYQSGPTPLACWVPNQPLEGESESRLDVFERCVQIRHAQDLLTASDRLLRARAAQAGMPNGYEVTMEEG</sequence>
<evidence type="ECO:0000256" key="2">
    <source>
        <dbReference type="ARBA" id="ARBA00004123"/>
    </source>
</evidence>
<dbReference type="EMBL" id="KV423999">
    <property type="protein sequence ID" value="KZT55193.1"/>
    <property type="molecule type" value="Genomic_DNA"/>
</dbReference>
<feature type="region of interest" description="Disordered" evidence="10">
    <location>
        <begin position="1"/>
        <end position="27"/>
    </location>
</feature>
<dbReference type="OrthoDB" id="10003593at2759"/>